<feature type="compositionally biased region" description="Basic and acidic residues" evidence="1">
    <location>
        <begin position="49"/>
        <end position="60"/>
    </location>
</feature>
<keyword evidence="3" id="KW-1185">Reference proteome</keyword>
<proteinExistence type="predicted"/>
<evidence type="ECO:0008006" key="4">
    <source>
        <dbReference type="Google" id="ProtNLM"/>
    </source>
</evidence>
<feature type="region of interest" description="Disordered" evidence="1">
    <location>
        <begin position="15"/>
        <end position="60"/>
    </location>
</feature>
<evidence type="ECO:0000313" key="2">
    <source>
        <dbReference type="EMBL" id="GAA4879732.1"/>
    </source>
</evidence>
<protein>
    <recommendedName>
        <fullName evidence="4">NAD-dependent epimerase/dehydratase family protein</fullName>
    </recommendedName>
</protein>
<evidence type="ECO:0000256" key="1">
    <source>
        <dbReference type="SAM" id="MobiDB-lite"/>
    </source>
</evidence>
<dbReference type="Proteomes" id="UP001500457">
    <property type="component" value="Unassembled WGS sequence"/>
</dbReference>
<dbReference type="EMBL" id="BAABHQ010000008">
    <property type="protein sequence ID" value="GAA4879732.1"/>
    <property type="molecule type" value="Genomic_DNA"/>
</dbReference>
<evidence type="ECO:0000313" key="3">
    <source>
        <dbReference type="Proteomes" id="UP001500457"/>
    </source>
</evidence>
<comment type="caution">
    <text evidence="2">The sequence shown here is derived from an EMBL/GenBank/DDBJ whole genome shotgun (WGS) entry which is preliminary data.</text>
</comment>
<reference evidence="3" key="1">
    <citation type="journal article" date="2019" name="Int. J. Syst. Evol. Microbiol.">
        <title>The Global Catalogue of Microorganisms (GCM) 10K type strain sequencing project: providing services to taxonomists for standard genome sequencing and annotation.</title>
        <authorList>
            <consortium name="The Broad Institute Genomics Platform"/>
            <consortium name="The Broad Institute Genome Sequencing Center for Infectious Disease"/>
            <person name="Wu L."/>
            <person name="Ma J."/>
        </authorList>
    </citation>
    <scope>NUCLEOTIDE SEQUENCE [LARGE SCALE GENOMIC DNA]</scope>
    <source>
        <strain evidence="3">JCM 17983</strain>
    </source>
</reference>
<sequence length="91" mass="9960">MPVWWARIEANGESGLRGGFSGSGMPSTLGTGGRRRHRPRRQPSGRRFVAADDRRPTNEQARRVLGWTPRPPQEAIVAAAESMLDRGLAAP</sequence>
<feature type="compositionally biased region" description="Basic residues" evidence="1">
    <location>
        <begin position="33"/>
        <end position="44"/>
    </location>
</feature>
<gene>
    <name evidence="2" type="ORF">GCM10023203_32950</name>
</gene>
<name>A0ABP9EJW8_9PSEU</name>
<accession>A0ABP9EJW8</accession>
<organism evidence="2 3">
    <name type="scientific">Actinomycetospora straminea</name>
    <dbReference type="NCBI Taxonomy" id="663607"/>
    <lineage>
        <taxon>Bacteria</taxon>
        <taxon>Bacillati</taxon>
        <taxon>Actinomycetota</taxon>
        <taxon>Actinomycetes</taxon>
        <taxon>Pseudonocardiales</taxon>
        <taxon>Pseudonocardiaceae</taxon>
        <taxon>Actinomycetospora</taxon>
    </lineage>
</organism>